<proteinExistence type="predicted"/>
<dbReference type="AlphaFoldDB" id="A0A6I8LIB0"/>
<organism evidence="1 2">
    <name type="scientific">Amycolatopsis camponoti</name>
    <dbReference type="NCBI Taxonomy" id="2606593"/>
    <lineage>
        <taxon>Bacteria</taxon>
        <taxon>Bacillati</taxon>
        <taxon>Actinomycetota</taxon>
        <taxon>Actinomycetes</taxon>
        <taxon>Pseudonocardiales</taxon>
        <taxon>Pseudonocardiaceae</taxon>
        <taxon>Amycolatopsis</taxon>
    </lineage>
</organism>
<name>A0A6I8LIB0_9PSEU</name>
<protein>
    <submittedName>
        <fullName evidence="1">Uncharacterized protein</fullName>
    </submittedName>
</protein>
<dbReference type="Proteomes" id="UP000399805">
    <property type="component" value="Unassembled WGS sequence"/>
</dbReference>
<reference evidence="1 2" key="1">
    <citation type="submission" date="2019-09" db="EMBL/GenBank/DDBJ databases">
        <authorList>
            <person name="Leyn A S."/>
        </authorList>
    </citation>
    <scope>NUCLEOTIDE SEQUENCE [LARGE SCALE GENOMIC DNA]</scope>
    <source>
        <strain evidence="1">AA231_1</strain>
    </source>
</reference>
<evidence type="ECO:0000313" key="1">
    <source>
        <dbReference type="EMBL" id="VVJ16038.1"/>
    </source>
</evidence>
<accession>A0A6I8LIB0</accession>
<evidence type="ECO:0000313" key="2">
    <source>
        <dbReference type="Proteomes" id="UP000399805"/>
    </source>
</evidence>
<dbReference type="EMBL" id="CABVGP010000001">
    <property type="protein sequence ID" value="VVJ16038.1"/>
    <property type="molecule type" value="Genomic_DNA"/>
</dbReference>
<gene>
    <name evidence="1" type="ORF">AA23TX_01059</name>
</gene>
<sequence length="41" mass="4665">MPTGVPEGKRGSFAEDPFRTREHGFLAHFSRRAGDSPYFPR</sequence>
<keyword evidence="2" id="KW-1185">Reference proteome</keyword>